<reference evidence="2" key="1">
    <citation type="journal article" date="2020" name="Nature">
        <title>Giant virus diversity and host interactions through global metagenomics.</title>
        <authorList>
            <person name="Schulz F."/>
            <person name="Roux S."/>
            <person name="Paez-Espino D."/>
            <person name="Jungbluth S."/>
            <person name="Walsh D.A."/>
            <person name="Denef V.J."/>
            <person name="McMahon K.D."/>
            <person name="Konstantinidis K.T."/>
            <person name="Eloe-Fadrosh E.A."/>
            <person name="Kyrpides N.C."/>
            <person name="Woyke T."/>
        </authorList>
    </citation>
    <scope>NUCLEOTIDE SEQUENCE</scope>
    <source>
        <strain evidence="2">GVMAG-M-3300027804-48</strain>
    </source>
</reference>
<accession>A0A6C0LII5</accession>
<feature type="domain" description="Xylose isomerase-like TIM barrel" evidence="1">
    <location>
        <begin position="3"/>
        <end position="248"/>
    </location>
</feature>
<name>A0A6C0LII5_9ZZZZ</name>
<evidence type="ECO:0000259" key="1">
    <source>
        <dbReference type="Pfam" id="PF01261"/>
    </source>
</evidence>
<dbReference type="GO" id="GO:0006284">
    <property type="term" value="P:base-excision repair"/>
    <property type="evidence" value="ECO:0007669"/>
    <property type="project" value="TreeGrafter"/>
</dbReference>
<organism evidence="2">
    <name type="scientific">viral metagenome</name>
    <dbReference type="NCBI Taxonomy" id="1070528"/>
    <lineage>
        <taxon>unclassified sequences</taxon>
        <taxon>metagenomes</taxon>
        <taxon>organismal metagenomes</taxon>
    </lineage>
</organism>
<dbReference type="Gene3D" id="3.20.20.150">
    <property type="entry name" value="Divalent-metal-dependent TIM barrel enzymes"/>
    <property type="match status" value="1"/>
</dbReference>
<dbReference type="AlphaFoldDB" id="A0A6C0LII5"/>
<dbReference type="GO" id="GO:0003677">
    <property type="term" value="F:DNA binding"/>
    <property type="evidence" value="ECO:0007669"/>
    <property type="project" value="InterPro"/>
</dbReference>
<dbReference type="GO" id="GO:0008270">
    <property type="term" value="F:zinc ion binding"/>
    <property type="evidence" value="ECO:0007669"/>
    <property type="project" value="InterPro"/>
</dbReference>
<dbReference type="SUPFAM" id="SSF51658">
    <property type="entry name" value="Xylose isomerase-like"/>
    <property type="match status" value="1"/>
</dbReference>
<protein>
    <recommendedName>
        <fullName evidence="1">Xylose isomerase-like TIM barrel domain-containing protein</fullName>
    </recommendedName>
</protein>
<dbReference type="InterPro" id="IPR036237">
    <property type="entry name" value="Xyl_isomerase-like_sf"/>
</dbReference>
<sequence>MTQIKTNGGNALQIFTTNPRSSNITDNTKYINESHLIKKFCNINKFVVVVHGPYVLNIAKPFMTGKRTIEITDTFIYNDILTANYIGAVGYIIHVGKYLTNSKETALETMRTNIKNLLETMASHNIKTKLILETPAGQGTELLSDFRDFINFYYSFTEQERELFKICIDTCHIWNAGYELKEVLYLIHDKNDISIIHANNSKNNKGARVDRHEFILEGKIEPYDIKSFVQEFEKSIIILEMPSYNYKDEFKFISD</sequence>
<dbReference type="EMBL" id="MN740489">
    <property type="protein sequence ID" value="QHU29481.1"/>
    <property type="molecule type" value="Genomic_DNA"/>
</dbReference>
<dbReference type="Pfam" id="PF01261">
    <property type="entry name" value="AP_endonuc_2"/>
    <property type="match status" value="1"/>
</dbReference>
<dbReference type="GO" id="GO:0008081">
    <property type="term" value="F:phosphoric diester hydrolase activity"/>
    <property type="evidence" value="ECO:0007669"/>
    <property type="project" value="TreeGrafter"/>
</dbReference>
<dbReference type="PROSITE" id="PS51432">
    <property type="entry name" value="AP_NUCLEASE_F2_4"/>
    <property type="match status" value="1"/>
</dbReference>
<dbReference type="GO" id="GO:0003906">
    <property type="term" value="F:DNA-(apurinic or apyrimidinic site) endonuclease activity"/>
    <property type="evidence" value="ECO:0007669"/>
    <property type="project" value="TreeGrafter"/>
</dbReference>
<proteinExistence type="predicted"/>
<dbReference type="InterPro" id="IPR001719">
    <property type="entry name" value="AP_endonuc_2"/>
</dbReference>
<dbReference type="SMART" id="SM00518">
    <property type="entry name" value="AP2Ec"/>
    <property type="match status" value="1"/>
</dbReference>
<evidence type="ECO:0000313" key="2">
    <source>
        <dbReference type="EMBL" id="QHU29481.1"/>
    </source>
</evidence>
<dbReference type="InterPro" id="IPR013022">
    <property type="entry name" value="Xyl_isomerase-like_TIM-brl"/>
</dbReference>
<dbReference type="PANTHER" id="PTHR21445">
    <property type="entry name" value="ENDONUCLEASE IV ENDODEOXYRIBONUCLEASE IV"/>
    <property type="match status" value="1"/>
</dbReference>
<dbReference type="PANTHER" id="PTHR21445:SF0">
    <property type="entry name" value="APURINIC-APYRIMIDINIC ENDONUCLEASE"/>
    <property type="match status" value="1"/>
</dbReference>